<feature type="transmembrane region" description="Helical" evidence="1">
    <location>
        <begin position="39"/>
        <end position="58"/>
    </location>
</feature>
<keyword evidence="1" id="KW-0812">Transmembrane</keyword>
<keyword evidence="1" id="KW-0472">Membrane</keyword>
<dbReference type="Pfam" id="PF05437">
    <property type="entry name" value="AzlD"/>
    <property type="match status" value="1"/>
</dbReference>
<dbReference type="EMBL" id="MLOK01000039">
    <property type="protein sequence ID" value="OIM21156.1"/>
    <property type="molecule type" value="Genomic_DNA"/>
</dbReference>
<dbReference type="Proteomes" id="UP000181728">
    <property type="component" value="Unassembled WGS sequence"/>
</dbReference>
<sequence length="105" mass="11844">MTLKVGVTILLCGLVTWFSRLLPFLFLKKLKLATWFIDFLSFVPITIISAILFENLLIEKNGQWPNLNFINCLAAIPTLLAGFLSKSLLIIVIVGVISMALLRWH</sequence>
<evidence type="ECO:0000313" key="3">
    <source>
        <dbReference type="Proteomes" id="UP000181728"/>
    </source>
</evidence>
<organism evidence="2 3">
    <name type="scientific">Oenococcus oeni</name>
    <name type="common">Leuconostoc oenos</name>
    <dbReference type="NCBI Taxonomy" id="1247"/>
    <lineage>
        <taxon>Bacteria</taxon>
        <taxon>Bacillati</taxon>
        <taxon>Bacillota</taxon>
        <taxon>Bacilli</taxon>
        <taxon>Lactobacillales</taxon>
        <taxon>Lactobacillaceae</taxon>
        <taxon>Oenococcus</taxon>
    </lineage>
</organism>
<dbReference type="RefSeq" id="WP_071448962.1">
    <property type="nucleotide sequence ID" value="NZ_MLOK01000039.1"/>
</dbReference>
<evidence type="ECO:0000256" key="1">
    <source>
        <dbReference type="SAM" id="Phobius"/>
    </source>
</evidence>
<comment type="caution">
    <text evidence="2">The sequence shown here is derived from an EMBL/GenBank/DDBJ whole genome shotgun (WGS) entry which is preliminary data.</text>
</comment>
<evidence type="ECO:0000313" key="2">
    <source>
        <dbReference type="EMBL" id="OIM21156.1"/>
    </source>
</evidence>
<protein>
    <submittedName>
        <fullName evidence="2">Branched-chain amino acid ABC transporter</fullName>
    </submittedName>
</protein>
<dbReference type="AlphaFoldDB" id="A0A6N4A7W1"/>
<gene>
    <name evidence="2" type="ORF">ATX59_05085</name>
</gene>
<keyword evidence="1" id="KW-1133">Transmembrane helix</keyword>
<name>A0A6N4A7W1_OENOE</name>
<proteinExistence type="predicted"/>
<reference evidence="2 3" key="1">
    <citation type="journal article" date="2016" name="BMC Genomics">
        <title>Consensus pan-genome assembly of the specialised wine bacterium Oenococcus oeni.</title>
        <authorList>
            <person name="Sternes P.R."/>
            <person name="Borneman A.R."/>
        </authorList>
    </citation>
    <scope>NUCLEOTIDE SEQUENCE [LARGE SCALE GENOMIC DNA]</scope>
    <source>
        <strain evidence="2 3">AWRIB661</strain>
    </source>
</reference>
<dbReference type="InterPro" id="IPR008407">
    <property type="entry name" value="Brnchd-chn_aa_trnsp_AzlD"/>
</dbReference>
<accession>A0A6N4A7W1</accession>
<feature type="transmembrane region" description="Helical" evidence="1">
    <location>
        <begin position="78"/>
        <end position="102"/>
    </location>
</feature>
<feature type="transmembrane region" description="Helical" evidence="1">
    <location>
        <begin position="6"/>
        <end position="27"/>
    </location>
</feature>